<dbReference type="AlphaFoldDB" id="A0AAW1JSW5"/>
<reference evidence="3" key="1">
    <citation type="submission" date="2024-03" db="EMBL/GenBank/DDBJ databases">
        <title>WGS assembly of Saponaria officinalis var. Norfolk2.</title>
        <authorList>
            <person name="Jenkins J."/>
            <person name="Shu S."/>
            <person name="Grimwood J."/>
            <person name="Barry K."/>
            <person name="Goodstein D."/>
            <person name="Schmutz J."/>
            <person name="Leebens-Mack J."/>
            <person name="Osbourn A."/>
        </authorList>
    </citation>
    <scope>NUCLEOTIDE SEQUENCE [LARGE SCALE GENOMIC DNA]</scope>
    <source>
        <strain evidence="3">JIC</strain>
    </source>
</reference>
<dbReference type="PANTHER" id="PTHR31338">
    <property type="entry name" value="POLYKETIDE CYCLASE/DEHYDRASE AND LIPID TRANSPORT SUPERFAMILY PROTEIN"/>
    <property type="match status" value="1"/>
</dbReference>
<dbReference type="SMART" id="SM01037">
    <property type="entry name" value="Bet_v_1"/>
    <property type="match status" value="1"/>
</dbReference>
<dbReference type="Pfam" id="PF00407">
    <property type="entry name" value="Bet_v_1"/>
    <property type="match status" value="1"/>
</dbReference>
<proteinExistence type="inferred from homology"/>
<dbReference type="GO" id="GO:0006952">
    <property type="term" value="P:defense response"/>
    <property type="evidence" value="ECO:0007669"/>
    <property type="project" value="InterPro"/>
</dbReference>
<dbReference type="EMBL" id="JBDFQZ010000007">
    <property type="protein sequence ID" value="KAK9706941.1"/>
    <property type="molecule type" value="Genomic_DNA"/>
</dbReference>
<dbReference type="InterPro" id="IPR023393">
    <property type="entry name" value="START-like_dom_sf"/>
</dbReference>
<evidence type="ECO:0000313" key="4">
    <source>
        <dbReference type="Proteomes" id="UP001443914"/>
    </source>
</evidence>
<dbReference type="Gene3D" id="3.30.530.20">
    <property type="match status" value="1"/>
</dbReference>
<dbReference type="SUPFAM" id="SSF55961">
    <property type="entry name" value="Bet v1-like"/>
    <property type="match status" value="1"/>
</dbReference>
<evidence type="ECO:0000313" key="3">
    <source>
        <dbReference type="EMBL" id="KAK9706941.1"/>
    </source>
</evidence>
<comment type="similarity">
    <text evidence="1">Belongs to the MLP family.</text>
</comment>
<protein>
    <recommendedName>
        <fullName evidence="2">Bet v I/Major latex protein domain-containing protein</fullName>
    </recommendedName>
</protein>
<gene>
    <name evidence="3" type="ORF">RND81_07G162500</name>
</gene>
<comment type="caution">
    <text evidence="3">The sequence shown here is derived from an EMBL/GenBank/DDBJ whole genome shotgun (WGS) entry which is preliminary data.</text>
</comment>
<dbReference type="Proteomes" id="UP001443914">
    <property type="component" value="Unassembled WGS sequence"/>
</dbReference>
<dbReference type="PANTHER" id="PTHR31338:SF16">
    <property type="entry name" value="POLYKETIDE CYCLASE_DEHYDRASE AND LIPID TRANSPORT SUPERFAMILY PROTEIN"/>
    <property type="match status" value="1"/>
</dbReference>
<evidence type="ECO:0000259" key="2">
    <source>
        <dbReference type="SMART" id="SM01037"/>
    </source>
</evidence>
<accession>A0AAW1JSW5</accession>
<name>A0AAW1JSW5_SAPOF</name>
<feature type="domain" description="Bet v I/Major latex protein" evidence="2">
    <location>
        <begin position="9"/>
        <end position="108"/>
    </location>
</feature>
<keyword evidence="4" id="KW-1185">Reference proteome</keyword>
<evidence type="ECO:0000256" key="1">
    <source>
        <dbReference type="ARBA" id="ARBA00038242"/>
    </source>
</evidence>
<dbReference type="InterPro" id="IPR000916">
    <property type="entry name" value="Bet_v_I/MLP"/>
</dbReference>
<sequence length="112" mass="13107">MQMYLRRKTYEVKQETLDGKKEYVTTKVAEVSEKNKWVRYEYLDGQVLRNYYSELKSKFEVIPNGEEGCLVKWSLEYEKKSEDAPNADIYVHFMLGVAKDMDAHLCSASSCT</sequence>
<dbReference type="InterPro" id="IPR052006">
    <property type="entry name" value="MLP-like"/>
</dbReference>
<organism evidence="3 4">
    <name type="scientific">Saponaria officinalis</name>
    <name type="common">Common soapwort</name>
    <name type="synonym">Lychnis saponaria</name>
    <dbReference type="NCBI Taxonomy" id="3572"/>
    <lineage>
        <taxon>Eukaryota</taxon>
        <taxon>Viridiplantae</taxon>
        <taxon>Streptophyta</taxon>
        <taxon>Embryophyta</taxon>
        <taxon>Tracheophyta</taxon>
        <taxon>Spermatophyta</taxon>
        <taxon>Magnoliopsida</taxon>
        <taxon>eudicotyledons</taxon>
        <taxon>Gunneridae</taxon>
        <taxon>Pentapetalae</taxon>
        <taxon>Caryophyllales</taxon>
        <taxon>Caryophyllaceae</taxon>
        <taxon>Caryophylleae</taxon>
        <taxon>Saponaria</taxon>
    </lineage>
</organism>